<dbReference type="OrthoDB" id="756301at2759"/>
<dbReference type="SUPFAM" id="SSF103506">
    <property type="entry name" value="Mitochondrial carrier"/>
    <property type="match status" value="1"/>
</dbReference>
<evidence type="ECO:0000256" key="9">
    <source>
        <dbReference type="RuleBase" id="RU000488"/>
    </source>
</evidence>
<evidence type="ECO:0000313" key="10">
    <source>
        <dbReference type="EMBL" id="OXA64662.1"/>
    </source>
</evidence>
<comment type="subcellular location">
    <subcellularLocation>
        <location evidence="1">Membrane</location>
        <topology evidence="1">Multi-pass membrane protein</topology>
    </subcellularLocation>
</comment>
<dbReference type="STRING" id="158441.A0A226F4E5"/>
<dbReference type="PRINTS" id="PR00784">
    <property type="entry name" value="MTUNCOUPLING"/>
</dbReference>
<name>A0A226F4E5_FOLCA</name>
<protein>
    <submittedName>
        <fullName evidence="10">Mitochondrial uncoupling protein 3</fullName>
    </submittedName>
</protein>
<dbReference type="InterPro" id="IPR002067">
    <property type="entry name" value="MCP"/>
</dbReference>
<keyword evidence="3 9" id="KW-0813">Transport</keyword>
<keyword evidence="5" id="KW-0677">Repeat</keyword>
<accession>A0A226F4E5</accession>
<gene>
    <name evidence="10" type="ORF">Fcan01_02322</name>
</gene>
<dbReference type="Gene3D" id="1.50.40.10">
    <property type="entry name" value="Mitochondrial carrier domain"/>
    <property type="match status" value="1"/>
</dbReference>
<dbReference type="EMBL" id="LNIX01000001">
    <property type="protein sequence ID" value="OXA64662.1"/>
    <property type="molecule type" value="Genomic_DNA"/>
</dbReference>
<dbReference type="InterPro" id="IPR050391">
    <property type="entry name" value="Mito_Metabolite_Transporter"/>
</dbReference>
<dbReference type="GO" id="GO:0055085">
    <property type="term" value="P:transmembrane transport"/>
    <property type="evidence" value="ECO:0007669"/>
    <property type="project" value="InterPro"/>
</dbReference>
<reference evidence="10 11" key="1">
    <citation type="submission" date="2015-12" db="EMBL/GenBank/DDBJ databases">
        <title>The genome of Folsomia candida.</title>
        <authorList>
            <person name="Faddeeva A."/>
            <person name="Derks M.F."/>
            <person name="Anvar Y."/>
            <person name="Smit S."/>
            <person name="Van Straalen N."/>
            <person name="Roelofs D."/>
        </authorList>
    </citation>
    <scope>NUCLEOTIDE SEQUENCE [LARGE SCALE GENOMIC DNA]</scope>
    <source>
        <strain evidence="10 11">VU population</strain>
        <tissue evidence="10">Whole body</tissue>
    </source>
</reference>
<evidence type="ECO:0000256" key="7">
    <source>
        <dbReference type="ARBA" id="ARBA00023136"/>
    </source>
</evidence>
<evidence type="ECO:0000313" key="11">
    <source>
        <dbReference type="Proteomes" id="UP000198287"/>
    </source>
</evidence>
<evidence type="ECO:0000256" key="4">
    <source>
        <dbReference type="ARBA" id="ARBA00022692"/>
    </source>
</evidence>
<proteinExistence type="inferred from homology"/>
<dbReference type="InterPro" id="IPR023395">
    <property type="entry name" value="MCP_dom_sf"/>
</dbReference>
<keyword evidence="6" id="KW-1133">Transmembrane helix</keyword>
<keyword evidence="4 8" id="KW-0812">Transmembrane</keyword>
<evidence type="ECO:0000256" key="6">
    <source>
        <dbReference type="ARBA" id="ARBA00022989"/>
    </source>
</evidence>
<keyword evidence="11" id="KW-1185">Reference proteome</keyword>
<evidence type="ECO:0000256" key="8">
    <source>
        <dbReference type="PROSITE-ProRule" id="PRU00282"/>
    </source>
</evidence>
<feature type="repeat" description="Solcar" evidence="8">
    <location>
        <begin position="8"/>
        <end position="114"/>
    </location>
</feature>
<feature type="repeat" description="Solcar" evidence="8">
    <location>
        <begin position="230"/>
        <end position="315"/>
    </location>
</feature>
<feature type="repeat" description="Solcar" evidence="8">
    <location>
        <begin position="129"/>
        <end position="221"/>
    </location>
</feature>
<keyword evidence="7 8" id="KW-0472">Membrane</keyword>
<comment type="caution">
    <text evidence="10">The sequence shown here is derived from an EMBL/GenBank/DDBJ whole genome shotgun (WGS) entry which is preliminary data.</text>
</comment>
<comment type="similarity">
    <text evidence="2 9">Belongs to the mitochondrial carrier (TC 2.A.29) family.</text>
</comment>
<dbReference type="InterPro" id="IPR018108">
    <property type="entry name" value="MCP_transmembrane"/>
</dbReference>
<sequence>MSEGFEKLSIPVKLLTAGSAACFADFISFPLDTAKVRLQIQGQEGQSLRQLRAHTGELYAFSDPAHYRGILGTISTISREEGFRSLYNGLNAGLQRQMCFASVRLGMYEPVKTKYQKWLNVGESKGGVVDVTARIMAGLTTGAMAVMVAQPTDIVKVRFQAQVKPDIQLCPPAQHGTWKTYKTIFSQEGLAGLWRGALPNMGRNAIVNVAEIVCYDVVKEKIIKSGLLDDNIPCHFTSAVISGFCATLCASPIDVIKTRYMNSAPGTYKGAIDCGIQTVMREGPAAFYKGFIPSFSRLVSWNIVMWVTFEQIKILVVQNYPKKDE</sequence>
<evidence type="ECO:0000256" key="2">
    <source>
        <dbReference type="ARBA" id="ARBA00006375"/>
    </source>
</evidence>
<dbReference type="AlphaFoldDB" id="A0A226F4E5"/>
<dbReference type="Proteomes" id="UP000198287">
    <property type="component" value="Unassembled WGS sequence"/>
</dbReference>
<dbReference type="GO" id="GO:0016020">
    <property type="term" value="C:membrane"/>
    <property type="evidence" value="ECO:0007669"/>
    <property type="project" value="UniProtKB-SubCell"/>
</dbReference>
<evidence type="ECO:0000256" key="3">
    <source>
        <dbReference type="ARBA" id="ARBA00022448"/>
    </source>
</evidence>
<dbReference type="PANTHER" id="PTHR45618">
    <property type="entry name" value="MITOCHONDRIAL DICARBOXYLATE CARRIER-RELATED"/>
    <property type="match status" value="1"/>
</dbReference>
<organism evidence="10 11">
    <name type="scientific">Folsomia candida</name>
    <name type="common">Springtail</name>
    <dbReference type="NCBI Taxonomy" id="158441"/>
    <lineage>
        <taxon>Eukaryota</taxon>
        <taxon>Metazoa</taxon>
        <taxon>Ecdysozoa</taxon>
        <taxon>Arthropoda</taxon>
        <taxon>Hexapoda</taxon>
        <taxon>Collembola</taxon>
        <taxon>Entomobryomorpha</taxon>
        <taxon>Isotomoidea</taxon>
        <taxon>Isotomidae</taxon>
        <taxon>Proisotominae</taxon>
        <taxon>Folsomia</taxon>
    </lineage>
</organism>
<evidence type="ECO:0000256" key="1">
    <source>
        <dbReference type="ARBA" id="ARBA00004141"/>
    </source>
</evidence>
<dbReference type="Pfam" id="PF00153">
    <property type="entry name" value="Mito_carr"/>
    <property type="match status" value="3"/>
</dbReference>
<dbReference type="OMA" id="TRIMSAH"/>
<evidence type="ECO:0000256" key="5">
    <source>
        <dbReference type="ARBA" id="ARBA00022737"/>
    </source>
</evidence>
<dbReference type="PROSITE" id="PS50920">
    <property type="entry name" value="SOLCAR"/>
    <property type="match status" value="3"/>
</dbReference>